<dbReference type="SUPFAM" id="SSF51735">
    <property type="entry name" value="NAD(P)-binding Rossmann-fold domains"/>
    <property type="match status" value="1"/>
</dbReference>
<dbReference type="InterPro" id="IPR036291">
    <property type="entry name" value="NAD(P)-bd_dom_sf"/>
</dbReference>
<dbReference type="PANTHER" id="PTHR42760">
    <property type="entry name" value="SHORT-CHAIN DEHYDROGENASES/REDUCTASES FAMILY MEMBER"/>
    <property type="match status" value="1"/>
</dbReference>
<comment type="similarity">
    <text evidence="1">Belongs to the short-chain dehydrogenases/reductases (SDR) family.</text>
</comment>
<dbReference type="PRINTS" id="PR00081">
    <property type="entry name" value="GDHRDH"/>
</dbReference>
<dbReference type="AlphaFoldDB" id="A0AAD7IYZ9"/>
<dbReference type="FunFam" id="3.40.50.720:FF:000084">
    <property type="entry name" value="Short-chain dehydrogenase reductase"/>
    <property type="match status" value="1"/>
</dbReference>
<dbReference type="Proteomes" id="UP001215280">
    <property type="component" value="Unassembled WGS sequence"/>
</dbReference>
<accession>A0AAD7IYZ9</accession>
<protein>
    <submittedName>
        <fullName evidence="3">Acetoin reductase family protein</fullName>
    </submittedName>
</protein>
<reference evidence="3" key="1">
    <citation type="submission" date="2023-03" db="EMBL/GenBank/DDBJ databases">
        <title>Massive genome expansion in bonnet fungi (Mycena s.s.) driven by repeated elements and novel gene families across ecological guilds.</title>
        <authorList>
            <consortium name="Lawrence Berkeley National Laboratory"/>
            <person name="Harder C.B."/>
            <person name="Miyauchi S."/>
            <person name="Viragh M."/>
            <person name="Kuo A."/>
            <person name="Thoen E."/>
            <person name="Andreopoulos B."/>
            <person name="Lu D."/>
            <person name="Skrede I."/>
            <person name="Drula E."/>
            <person name="Henrissat B."/>
            <person name="Morin E."/>
            <person name="Kohler A."/>
            <person name="Barry K."/>
            <person name="LaButti K."/>
            <person name="Morin E."/>
            <person name="Salamov A."/>
            <person name="Lipzen A."/>
            <person name="Mereny Z."/>
            <person name="Hegedus B."/>
            <person name="Baldrian P."/>
            <person name="Stursova M."/>
            <person name="Weitz H."/>
            <person name="Taylor A."/>
            <person name="Grigoriev I.V."/>
            <person name="Nagy L.G."/>
            <person name="Martin F."/>
            <person name="Kauserud H."/>
        </authorList>
    </citation>
    <scope>NUCLEOTIDE SEQUENCE</scope>
    <source>
        <strain evidence="3">CBHHK188m</strain>
    </source>
</reference>
<evidence type="ECO:0000313" key="4">
    <source>
        <dbReference type="Proteomes" id="UP001215280"/>
    </source>
</evidence>
<dbReference type="EMBL" id="JARJLG010000071">
    <property type="protein sequence ID" value="KAJ7753352.1"/>
    <property type="molecule type" value="Genomic_DNA"/>
</dbReference>
<dbReference type="InterPro" id="IPR020904">
    <property type="entry name" value="Sc_DH/Rdtase_CS"/>
</dbReference>
<comment type="caution">
    <text evidence="3">The sequence shown here is derived from an EMBL/GenBank/DDBJ whole genome shotgun (WGS) entry which is preliminary data.</text>
</comment>
<dbReference type="GO" id="GO:0016616">
    <property type="term" value="F:oxidoreductase activity, acting on the CH-OH group of donors, NAD or NADP as acceptor"/>
    <property type="evidence" value="ECO:0007669"/>
    <property type="project" value="TreeGrafter"/>
</dbReference>
<dbReference type="InterPro" id="IPR002347">
    <property type="entry name" value="SDR_fam"/>
</dbReference>
<dbReference type="PROSITE" id="PS00061">
    <property type="entry name" value="ADH_SHORT"/>
    <property type="match status" value="1"/>
</dbReference>
<gene>
    <name evidence="3" type="ORF">DFH07DRAFT_960193</name>
</gene>
<dbReference type="GO" id="GO:0006633">
    <property type="term" value="P:fatty acid biosynthetic process"/>
    <property type="evidence" value="ECO:0007669"/>
    <property type="project" value="TreeGrafter"/>
</dbReference>
<dbReference type="Gene3D" id="3.40.50.720">
    <property type="entry name" value="NAD(P)-binding Rossmann-like Domain"/>
    <property type="match status" value="1"/>
</dbReference>
<evidence type="ECO:0000313" key="3">
    <source>
        <dbReference type="EMBL" id="KAJ7753352.1"/>
    </source>
</evidence>
<dbReference type="Pfam" id="PF13561">
    <property type="entry name" value="adh_short_C2"/>
    <property type="match status" value="1"/>
</dbReference>
<evidence type="ECO:0000256" key="2">
    <source>
        <dbReference type="ARBA" id="ARBA00022857"/>
    </source>
</evidence>
<keyword evidence="4" id="KW-1185">Reference proteome</keyword>
<dbReference type="PRINTS" id="PR00080">
    <property type="entry name" value="SDRFAMILY"/>
</dbReference>
<dbReference type="PANTHER" id="PTHR42760:SF121">
    <property type="entry name" value="3-OXOACYL-(ACYL-CARRIER-PROTEIN) REDUCTASE"/>
    <property type="match status" value="1"/>
</dbReference>
<keyword evidence="2" id="KW-0521">NADP</keyword>
<sequence>MSDKQEAPPRIALVTGAAQGIGRGIALQLADDGFDVAVNDIQPKAEQLDELRELIILKNRRAYVFAADVSIEMEVIEMIAGVVDSLGGLDVIVANAGIIKVGSFVDASVDDWDRLHAINARGTFLCFQHAAKQMIKQGRGGRIIGSCSSAGKQGVGLLTLYSASKFSIRGLTQAAAKELGEHEITVNCYAPATIETPMIDAFADAMGVSRTDYYAKIGKDTPVGRHGTPHDVASVVSFLVSDRASFITGQCVSVNGGTYFD</sequence>
<name>A0AAD7IYZ9_9AGAR</name>
<evidence type="ECO:0000256" key="1">
    <source>
        <dbReference type="ARBA" id="ARBA00006484"/>
    </source>
</evidence>
<dbReference type="GO" id="GO:0048038">
    <property type="term" value="F:quinone binding"/>
    <property type="evidence" value="ECO:0007669"/>
    <property type="project" value="TreeGrafter"/>
</dbReference>
<organism evidence="3 4">
    <name type="scientific">Mycena maculata</name>
    <dbReference type="NCBI Taxonomy" id="230809"/>
    <lineage>
        <taxon>Eukaryota</taxon>
        <taxon>Fungi</taxon>
        <taxon>Dikarya</taxon>
        <taxon>Basidiomycota</taxon>
        <taxon>Agaricomycotina</taxon>
        <taxon>Agaricomycetes</taxon>
        <taxon>Agaricomycetidae</taxon>
        <taxon>Agaricales</taxon>
        <taxon>Marasmiineae</taxon>
        <taxon>Mycenaceae</taxon>
        <taxon>Mycena</taxon>
    </lineage>
</organism>
<proteinExistence type="inferred from homology"/>